<dbReference type="Gene3D" id="3.30.30.30">
    <property type="match status" value="1"/>
</dbReference>
<dbReference type="GO" id="GO:0034663">
    <property type="term" value="C:endoplasmic reticulum chaperone complex"/>
    <property type="evidence" value="ECO:0007669"/>
    <property type="project" value="TreeGrafter"/>
</dbReference>
<dbReference type="Pfam" id="PF02866">
    <property type="entry name" value="Ldh_1_C"/>
    <property type="match status" value="1"/>
</dbReference>
<comment type="similarity">
    <text evidence="2">Belongs to the LDH/MDH superfamily. MDH type 1 family.</text>
</comment>
<comment type="subcellular location">
    <subcellularLocation>
        <location evidence="1">Endoplasmic reticulum lumen</location>
    </subcellularLocation>
</comment>
<dbReference type="Gene3D" id="3.40.50.720">
    <property type="entry name" value="NAD(P)-binding Rossmann-like Domain"/>
    <property type="match status" value="1"/>
</dbReference>
<proteinExistence type="inferred from homology"/>
<evidence type="ECO:0000256" key="11">
    <source>
        <dbReference type="ARBA" id="ARBA00023186"/>
    </source>
</evidence>
<dbReference type="GO" id="GO:0005788">
    <property type="term" value="C:endoplasmic reticulum lumen"/>
    <property type="evidence" value="ECO:0007669"/>
    <property type="project" value="UniProtKB-SubCell"/>
</dbReference>
<dbReference type="PRINTS" id="PR00301">
    <property type="entry name" value="HEATSHOCK70"/>
</dbReference>
<dbReference type="NCBIfam" id="TIGR01772">
    <property type="entry name" value="MDH_euk_gproteo"/>
    <property type="match status" value="1"/>
</dbReference>
<dbReference type="GO" id="GO:0005524">
    <property type="term" value="F:ATP binding"/>
    <property type="evidence" value="ECO:0007669"/>
    <property type="project" value="UniProtKB-KW"/>
</dbReference>
<evidence type="ECO:0000256" key="5">
    <source>
        <dbReference type="ARBA" id="ARBA00022532"/>
    </source>
</evidence>
<dbReference type="EMBL" id="SPOF01000002">
    <property type="protein sequence ID" value="TIB16947.1"/>
    <property type="molecule type" value="Genomic_DNA"/>
</dbReference>
<evidence type="ECO:0000313" key="17">
    <source>
        <dbReference type="Proteomes" id="UP000306954"/>
    </source>
</evidence>
<dbReference type="Pfam" id="PF00056">
    <property type="entry name" value="Ldh_1_N"/>
    <property type="match status" value="1"/>
</dbReference>
<dbReference type="InterPro" id="IPR015955">
    <property type="entry name" value="Lactate_DH/Glyco_Ohase_4_C"/>
</dbReference>
<dbReference type="PROSITE" id="PS01036">
    <property type="entry name" value="HSP70_3"/>
    <property type="match status" value="1"/>
</dbReference>
<dbReference type="InterPro" id="IPR022383">
    <property type="entry name" value="Lactate/malate_DH_C"/>
</dbReference>
<feature type="domain" description="Lactate/malate dehydrogenase C-terminal" evidence="15">
    <location>
        <begin position="995"/>
        <end position="1171"/>
    </location>
</feature>
<dbReference type="Gene3D" id="3.90.640.10">
    <property type="entry name" value="Actin, Chain A, domain 4"/>
    <property type="match status" value="1"/>
</dbReference>
<dbReference type="Proteomes" id="UP000306954">
    <property type="component" value="Unassembled WGS sequence"/>
</dbReference>
<feature type="chain" id="PRO_5030101487" description="malate dehydrogenase" evidence="13">
    <location>
        <begin position="17"/>
        <end position="1177"/>
    </location>
</feature>
<keyword evidence="6 13" id="KW-0732">Signal</keyword>
<dbReference type="GO" id="GO:0006108">
    <property type="term" value="P:malate metabolic process"/>
    <property type="evidence" value="ECO:0007669"/>
    <property type="project" value="InterPro"/>
</dbReference>
<dbReference type="GO" id="GO:0030060">
    <property type="term" value="F:L-malate dehydrogenase (NAD+) activity"/>
    <property type="evidence" value="ECO:0007669"/>
    <property type="project" value="UniProtKB-EC"/>
</dbReference>
<evidence type="ECO:0000256" key="6">
    <source>
        <dbReference type="ARBA" id="ARBA00022729"/>
    </source>
</evidence>
<gene>
    <name evidence="16" type="ORF">E3P90_00204</name>
</gene>
<dbReference type="EC" id="1.1.1.37" evidence="4"/>
<evidence type="ECO:0000259" key="14">
    <source>
        <dbReference type="Pfam" id="PF00056"/>
    </source>
</evidence>
<dbReference type="SUPFAM" id="SSF56327">
    <property type="entry name" value="LDH C-terminal domain-like"/>
    <property type="match status" value="1"/>
</dbReference>
<dbReference type="PANTHER" id="PTHR45639">
    <property type="entry name" value="HSC70CB, ISOFORM G-RELATED"/>
    <property type="match status" value="1"/>
</dbReference>
<evidence type="ECO:0000313" key="16">
    <source>
        <dbReference type="EMBL" id="TIB16947.1"/>
    </source>
</evidence>
<evidence type="ECO:0000256" key="2">
    <source>
        <dbReference type="ARBA" id="ARBA00008824"/>
    </source>
</evidence>
<dbReference type="CDD" id="cd10230">
    <property type="entry name" value="ASKHA_NBD_HSP70_HYOU1"/>
    <property type="match status" value="1"/>
</dbReference>
<dbReference type="FunFam" id="3.90.110.10:FF:000009">
    <property type="entry name" value="Malate dehydrogenase"/>
    <property type="match status" value="1"/>
</dbReference>
<dbReference type="InterPro" id="IPR013126">
    <property type="entry name" value="Hsp_70_fam"/>
</dbReference>
<dbReference type="CDD" id="cd01337">
    <property type="entry name" value="MDH_glyoxysomal_mitochondrial"/>
    <property type="match status" value="1"/>
</dbReference>
<dbReference type="InterPro" id="IPR043129">
    <property type="entry name" value="ATPase_NBD"/>
</dbReference>
<dbReference type="GO" id="GO:0006099">
    <property type="term" value="P:tricarboxylic acid cycle"/>
    <property type="evidence" value="ECO:0007669"/>
    <property type="project" value="UniProtKB-KW"/>
</dbReference>
<feature type="region of interest" description="Disordered" evidence="12">
    <location>
        <begin position="800"/>
        <end position="865"/>
    </location>
</feature>
<evidence type="ECO:0000256" key="12">
    <source>
        <dbReference type="SAM" id="MobiDB-lite"/>
    </source>
</evidence>
<dbReference type="SUPFAM" id="SSF53067">
    <property type="entry name" value="Actin-like ATPase domain"/>
    <property type="match status" value="2"/>
</dbReference>
<dbReference type="Gene3D" id="3.90.110.10">
    <property type="entry name" value="Lactate dehydrogenase/glycoside hydrolase, family 4, C-terminal"/>
    <property type="match status" value="1"/>
</dbReference>
<dbReference type="GO" id="GO:0030968">
    <property type="term" value="P:endoplasmic reticulum unfolded protein response"/>
    <property type="evidence" value="ECO:0007669"/>
    <property type="project" value="TreeGrafter"/>
</dbReference>
<keyword evidence="9" id="KW-0560">Oxidoreductase</keyword>
<dbReference type="InterPro" id="IPR018181">
    <property type="entry name" value="Heat_shock_70_CS"/>
</dbReference>
<dbReference type="SUPFAM" id="SSF51735">
    <property type="entry name" value="NAD(P)-binding Rossmann-fold domains"/>
    <property type="match status" value="1"/>
</dbReference>
<accession>A0A4T0HPH0</accession>
<dbReference type="GO" id="GO:0140662">
    <property type="term" value="F:ATP-dependent protein folding chaperone"/>
    <property type="evidence" value="ECO:0007669"/>
    <property type="project" value="InterPro"/>
</dbReference>
<keyword evidence="10" id="KW-0520">NAD</keyword>
<comment type="caution">
    <text evidence="16">The sequence shown here is derived from an EMBL/GenBank/DDBJ whole genome shotgun (WGS) entry which is preliminary data.</text>
</comment>
<sequence length="1177" mass="126657">MRIWALILALIYTVYATSILSIDLGSDSLKIGLIGSGNLDVVLDKDSSRKLQSTVGFKGDDRLFGKQALQNSNKNPDTSYPHLKMLIGKTAEADSTQRWEAIFPAVDNSVTDRGTLQLHSHKDAYAIEELLAMQFHYARQLAQMQSGETIKDVVLTLPPYFSTYERQAVLDAVNLAALQPIALINDGTAVAVNYAMTRSFDSTPASYVIYDAGASSLSATFVEISSHSPPKKRFGSKQNTTEINVIGTAYDDSVGGVDLDHRLRDILADAFEQQHNLDQSWRGNARAWNKLLVEANRVKHILSANSESQATIEGLHDELDFKSTVSREQFKAAIEDYQMRWSAPISEVLAKTGRGIDGVDAVILTGGASRIPIIQSQVRAFVGDDKISTSVNADESAVLGAAFYGATFSKSFRTKPLTVHEASVYSMEGVGMDVSEHGTLLWKEGASLPTNNTISLPPRDATVVVKYTADSIPHDQQAAYMQLNVTGVDGALAEMNLSYEEAAAANVRVDIGVEHTSFSLVLPTAAELVVPAPASHDGLTGKLKEWFSVGAGGAKGEEKNENGTTTDSTTPTPPHAQEKRIKLTLSSLPASLQPMTVDLKGESMNKLMALNYAEAMEGLREETFNGFESKLYMLKALIENVDGKYDAFHNATLPEEMRALESAHATALTWLDEEGWSATLEQIQKEATKIGAIEQPVKERIRNGQVKAAALGDLQKALFAGRTFLKEARKNLTTTDESRYSFKEVDEFEAHLFQTENWLRPLMRKDEEAKPWEEGAYTATELEVAGRSVQDFFMELTERLPRKAEESVTESATESSQSTTSAPASEASSSGTHSDNSSGTQDTPGTPTPPNKSKSSGGIGQPLSLLTAQNPHIGEVSLFDVVPSVHGVAADLSHLDGTAVVKGYTKENDGLKHALTGANVVIIPAGVPRKPGMTRDDLFKINASICRDLATGIADYAPDAIVGVVSNPVNSTVPVFVETLKAKGVFNARKVFGVTTLDIVRSSKFVAEVLGKPNEAPQYTIPVIGGHSGKTIIPVISQSQPKVDISGDKLNTLVNRIQFGGDEVVKAKDGAGSATLSMAYAGSKFLNAVVSSVYADKPSVIQAYVYLPELPGGDAIKNDIGKDVSYFSVSLQLGKSGVEKVLPVGPLSDYEKGLLQEALPELDASIVKGVGFGKSSL</sequence>
<reference evidence="16 17" key="1">
    <citation type="submission" date="2019-03" db="EMBL/GenBank/DDBJ databases">
        <title>Sequencing 23 genomes of Wallemia ichthyophaga.</title>
        <authorList>
            <person name="Gostincar C."/>
        </authorList>
    </citation>
    <scope>NUCLEOTIDE SEQUENCE [LARGE SCALE GENOMIC DNA]</scope>
    <source>
        <strain evidence="16 17">EXF-8621</strain>
    </source>
</reference>
<dbReference type="InterPro" id="IPR036291">
    <property type="entry name" value="NAD(P)-bd_dom_sf"/>
</dbReference>
<dbReference type="InterPro" id="IPR001236">
    <property type="entry name" value="Lactate/malate_DH_N"/>
</dbReference>
<name>A0A4T0HPH0_WALIC</name>
<keyword evidence="11" id="KW-0143">Chaperone</keyword>
<dbReference type="PANTHER" id="PTHR45639:SF3">
    <property type="entry name" value="HYPOXIA UP-REGULATED PROTEIN 1"/>
    <property type="match status" value="1"/>
</dbReference>
<dbReference type="Pfam" id="PF00012">
    <property type="entry name" value="HSP70"/>
    <property type="match status" value="1"/>
</dbReference>
<evidence type="ECO:0000256" key="4">
    <source>
        <dbReference type="ARBA" id="ARBA00012995"/>
    </source>
</evidence>
<organism evidence="16 17">
    <name type="scientific">Wallemia ichthyophaga</name>
    <dbReference type="NCBI Taxonomy" id="245174"/>
    <lineage>
        <taxon>Eukaryota</taxon>
        <taxon>Fungi</taxon>
        <taxon>Dikarya</taxon>
        <taxon>Basidiomycota</taxon>
        <taxon>Wallemiomycotina</taxon>
        <taxon>Wallemiomycetes</taxon>
        <taxon>Wallemiales</taxon>
        <taxon>Wallemiaceae</taxon>
        <taxon>Wallemia</taxon>
    </lineage>
</organism>
<protein>
    <recommendedName>
        <fullName evidence="4">malate dehydrogenase</fullName>
        <ecNumber evidence="4">1.1.1.37</ecNumber>
    </recommendedName>
</protein>
<evidence type="ECO:0000256" key="8">
    <source>
        <dbReference type="ARBA" id="ARBA00022840"/>
    </source>
</evidence>
<dbReference type="InterPro" id="IPR010097">
    <property type="entry name" value="Malate_DH_type1"/>
</dbReference>
<dbReference type="PROSITE" id="PS00068">
    <property type="entry name" value="MDH"/>
    <property type="match status" value="1"/>
</dbReference>
<feature type="signal peptide" evidence="13">
    <location>
        <begin position="1"/>
        <end position="16"/>
    </location>
</feature>
<comment type="subunit">
    <text evidence="3">Homodimer.</text>
</comment>
<feature type="domain" description="Lactate/malate dehydrogenase N-terminal" evidence="14">
    <location>
        <begin position="856"/>
        <end position="993"/>
    </location>
</feature>
<dbReference type="AlphaFoldDB" id="A0A4T0HPH0"/>
<keyword evidence="5" id="KW-0816">Tricarboxylic acid cycle</keyword>
<evidence type="ECO:0000256" key="13">
    <source>
        <dbReference type="SAM" id="SignalP"/>
    </source>
</evidence>
<feature type="region of interest" description="Disordered" evidence="12">
    <location>
        <begin position="552"/>
        <end position="576"/>
    </location>
</feature>
<evidence type="ECO:0000256" key="9">
    <source>
        <dbReference type="ARBA" id="ARBA00023002"/>
    </source>
</evidence>
<evidence type="ECO:0000256" key="10">
    <source>
        <dbReference type="ARBA" id="ARBA00023027"/>
    </source>
</evidence>
<evidence type="ECO:0000259" key="15">
    <source>
        <dbReference type="Pfam" id="PF02866"/>
    </source>
</evidence>
<dbReference type="InterPro" id="IPR001252">
    <property type="entry name" value="Malate_DH_AS"/>
</dbReference>
<evidence type="ECO:0000256" key="7">
    <source>
        <dbReference type="ARBA" id="ARBA00022741"/>
    </source>
</evidence>
<dbReference type="Gene3D" id="3.30.420.40">
    <property type="match status" value="2"/>
</dbReference>
<dbReference type="FunFam" id="3.40.50.720:FF:000013">
    <property type="entry name" value="Malate dehydrogenase"/>
    <property type="match status" value="1"/>
</dbReference>
<keyword evidence="7" id="KW-0547">Nucleotide-binding</keyword>
<evidence type="ECO:0000256" key="1">
    <source>
        <dbReference type="ARBA" id="ARBA00004319"/>
    </source>
</evidence>
<evidence type="ECO:0000256" key="3">
    <source>
        <dbReference type="ARBA" id="ARBA00011738"/>
    </source>
</evidence>
<keyword evidence="8" id="KW-0067">ATP-binding</keyword>
<feature type="compositionally biased region" description="Low complexity" evidence="12">
    <location>
        <begin position="809"/>
        <end position="845"/>
    </location>
</feature>